<proteinExistence type="predicted"/>
<dbReference type="RefSeq" id="WP_265382867.1">
    <property type="nucleotide sequence ID" value="NZ_CP110615.1"/>
</dbReference>
<evidence type="ECO:0000313" key="1">
    <source>
        <dbReference type="EMBL" id="UZJ24761.1"/>
    </source>
</evidence>
<sequence length="44" mass="4248">MDAAGAHRLLAFGSSGSVVAAAHGGALRVADAVAYAKESLLHAG</sequence>
<evidence type="ECO:0000313" key="2">
    <source>
        <dbReference type="Proteomes" id="UP001164965"/>
    </source>
</evidence>
<keyword evidence="2" id="KW-1185">Reference proteome</keyword>
<name>A0ABY6P0G8_9NOCA</name>
<reference evidence="1" key="1">
    <citation type="submission" date="2022-10" db="EMBL/GenBank/DDBJ databases">
        <title>Rhodococcus sp.75.</title>
        <authorList>
            <person name="Sun M."/>
        </authorList>
    </citation>
    <scope>NUCLEOTIDE SEQUENCE</scope>
    <source>
        <strain evidence="1">75</strain>
    </source>
</reference>
<dbReference type="EMBL" id="CP110615">
    <property type="protein sequence ID" value="UZJ24761.1"/>
    <property type="molecule type" value="Genomic_DNA"/>
</dbReference>
<organism evidence="1 2">
    <name type="scientific">Rhodococcus antarcticus</name>
    <dbReference type="NCBI Taxonomy" id="2987751"/>
    <lineage>
        <taxon>Bacteria</taxon>
        <taxon>Bacillati</taxon>
        <taxon>Actinomycetota</taxon>
        <taxon>Actinomycetes</taxon>
        <taxon>Mycobacteriales</taxon>
        <taxon>Nocardiaceae</taxon>
        <taxon>Rhodococcus</taxon>
    </lineage>
</organism>
<gene>
    <name evidence="1" type="ORF">RHODO2019_16895</name>
</gene>
<accession>A0ABY6P0G8</accession>
<protein>
    <submittedName>
        <fullName evidence="1">Uncharacterized protein</fullName>
    </submittedName>
</protein>
<dbReference type="Proteomes" id="UP001164965">
    <property type="component" value="Chromosome"/>
</dbReference>